<gene>
    <name evidence="1" type="ORF">FEF10_30210</name>
</gene>
<sequence length="96" mass="11056">MGNPYISSSVVIRSLCYSEGSQEILYVFIVDGVERKLTGKMHDDSDIRGVEYSCELDEFVMLLMPFDEKTSKKLFSISWMYVDGEDVQFPITLIRL</sequence>
<evidence type="ECO:0000313" key="1">
    <source>
        <dbReference type="EMBL" id="TMM60721.1"/>
    </source>
</evidence>
<evidence type="ECO:0000313" key="2">
    <source>
        <dbReference type="Proteomes" id="UP000310095"/>
    </source>
</evidence>
<proteinExistence type="predicted"/>
<dbReference type="RefSeq" id="WP_041115091.1">
    <property type="nucleotide sequence ID" value="NZ_CP022097.2"/>
</dbReference>
<comment type="caution">
    <text evidence="1">The sequence shown here is derived from an EMBL/GenBank/DDBJ whole genome shotgun (WGS) entry which is preliminary data.</text>
</comment>
<organism evidence="1 2">
    <name type="scientific">Pseudomonas protegens</name>
    <dbReference type="NCBI Taxonomy" id="380021"/>
    <lineage>
        <taxon>Bacteria</taxon>
        <taxon>Pseudomonadati</taxon>
        <taxon>Pseudomonadota</taxon>
        <taxon>Gammaproteobacteria</taxon>
        <taxon>Pseudomonadales</taxon>
        <taxon>Pseudomonadaceae</taxon>
        <taxon>Pseudomonas</taxon>
    </lineage>
</organism>
<protein>
    <submittedName>
        <fullName evidence="1">Uncharacterized protein</fullName>
    </submittedName>
</protein>
<name>A0ABY2VA53_9PSED</name>
<dbReference type="Proteomes" id="UP000310095">
    <property type="component" value="Unassembled WGS sequence"/>
</dbReference>
<dbReference type="EMBL" id="VAVY01000005">
    <property type="protein sequence ID" value="TMM60721.1"/>
    <property type="molecule type" value="Genomic_DNA"/>
</dbReference>
<keyword evidence="2" id="KW-1185">Reference proteome</keyword>
<reference evidence="1 2" key="1">
    <citation type="submission" date="2019-05" db="EMBL/GenBank/DDBJ databases">
        <title>Identification and Biocontrol Activity Analysis of Biocontrol Strain PF-1 Based on Genome-wide Data.</title>
        <authorList>
            <person name="Qi J."/>
        </authorList>
    </citation>
    <scope>NUCLEOTIDE SEQUENCE [LARGE SCALE GENOMIC DNA]</scope>
    <source>
        <strain evidence="1 2">PF-1</strain>
    </source>
</reference>
<accession>A0ABY2VA53</accession>